<proteinExistence type="predicted"/>
<dbReference type="RefSeq" id="WP_078808496.1">
    <property type="nucleotide sequence ID" value="NZ_FUXI01000050.1"/>
</dbReference>
<keyword evidence="2" id="KW-1185">Reference proteome</keyword>
<dbReference type="AlphaFoldDB" id="A0A1T4RI07"/>
<gene>
    <name evidence="1" type="ORF">SAMN02745116_02609</name>
</gene>
<sequence>MKKIFGTICVVLVAFQSGITTQAAFLENISIRDSKKREVNQVFVGDKGDIIFNPLDKLPSEKIYGPNIQSLNKNIVKVEKIGNGSRFSWTALKAGKTNFDVTGTHSKETIEDYFKWNPDKKEFMLESLSKLNDITVYNRPTTTYSVHGQNYGWSQGSKSSGVIGTTGKSLRLEALSLNINTQGLGGNVEFRVHGQNYGWSQGWKKNGQTLGTTGRSLRLEAVEMKLTGEVAKHFDIAYRVHGQSYGWQNWKKNGETAGTTRKSLRLEAVEIKLVRK</sequence>
<dbReference type="STRING" id="263852.SAMN02745116_02609"/>
<dbReference type="InterPro" id="IPR006637">
    <property type="entry name" value="ChW"/>
</dbReference>
<evidence type="ECO:0000313" key="2">
    <source>
        <dbReference type="Proteomes" id="UP000190328"/>
    </source>
</evidence>
<accession>A0A1T4RI07</accession>
<protein>
    <submittedName>
        <fullName evidence="1">Hydrophobic W protein</fullName>
    </submittedName>
</protein>
<dbReference type="Proteomes" id="UP000190328">
    <property type="component" value="Unassembled WGS sequence"/>
</dbReference>
<evidence type="ECO:0000313" key="1">
    <source>
        <dbReference type="EMBL" id="SKA15378.1"/>
    </source>
</evidence>
<organism evidence="1 2">
    <name type="scientific">Pilibacter termitis</name>
    <dbReference type="NCBI Taxonomy" id="263852"/>
    <lineage>
        <taxon>Bacteria</taxon>
        <taxon>Bacillati</taxon>
        <taxon>Bacillota</taxon>
        <taxon>Bacilli</taxon>
        <taxon>Lactobacillales</taxon>
        <taxon>Enterococcaceae</taxon>
        <taxon>Pilibacter</taxon>
    </lineage>
</organism>
<dbReference type="OrthoDB" id="9763643at2"/>
<dbReference type="Pfam" id="PF07538">
    <property type="entry name" value="ChW"/>
    <property type="match status" value="3"/>
</dbReference>
<reference evidence="1 2" key="1">
    <citation type="submission" date="2017-02" db="EMBL/GenBank/DDBJ databases">
        <authorList>
            <person name="Peterson S.W."/>
        </authorList>
    </citation>
    <scope>NUCLEOTIDE SEQUENCE [LARGE SCALE GENOMIC DNA]</scope>
    <source>
        <strain evidence="1 2">ATCC BAA-1030</strain>
    </source>
</reference>
<name>A0A1T4RI07_9ENTE</name>
<dbReference type="EMBL" id="FUXI01000050">
    <property type="protein sequence ID" value="SKA15378.1"/>
    <property type="molecule type" value="Genomic_DNA"/>
</dbReference>
<dbReference type="SMART" id="SM00728">
    <property type="entry name" value="ChW"/>
    <property type="match status" value="3"/>
</dbReference>